<evidence type="ECO:0000259" key="1">
    <source>
        <dbReference type="Pfam" id="PF03551"/>
    </source>
</evidence>
<organism evidence="2 3">
    <name type="scientific">Lacticaseibacillus casei DSM 20011 = JCM 1134 = ATCC 393</name>
    <dbReference type="NCBI Taxonomy" id="1423732"/>
    <lineage>
        <taxon>Bacteria</taxon>
        <taxon>Bacillati</taxon>
        <taxon>Bacillota</taxon>
        <taxon>Bacilli</taxon>
        <taxon>Lactobacillales</taxon>
        <taxon>Lactobacillaceae</taxon>
        <taxon>Lacticaseibacillus</taxon>
    </lineage>
</organism>
<evidence type="ECO:0000313" key="3">
    <source>
        <dbReference type="Proteomes" id="UP000015560"/>
    </source>
</evidence>
<dbReference type="InterPro" id="IPR036390">
    <property type="entry name" value="WH_DNA-bd_sf"/>
</dbReference>
<dbReference type="Proteomes" id="UP000015560">
    <property type="component" value="Chromosome"/>
</dbReference>
<dbReference type="Gene3D" id="1.10.10.10">
    <property type="entry name" value="Winged helix-like DNA-binding domain superfamily/Winged helix DNA-binding domain"/>
    <property type="match status" value="1"/>
</dbReference>
<dbReference type="InterPro" id="IPR005149">
    <property type="entry name" value="Tscrpt_reg_PadR_N"/>
</dbReference>
<accession>A0AAD1AQC8</accession>
<reference evidence="2 3" key="1">
    <citation type="journal article" date="2013" name="PLoS ONE">
        <title>Genomic Adaptation of the Lactobacillus casei Group.</title>
        <authorList>
            <person name="Toh H."/>
            <person name="Oshima K."/>
            <person name="Nakano A."/>
            <person name="Takahata M."/>
            <person name="Murakami M."/>
            <person name="Takaki T."/>
            <person name="Nishiyama H."/>
            <person name="Igimi S."/>
            <person name="Hattori M."/>
            <person name="Morita H."/>
        </authorList>
    </citation>
    <scope>NUCLEOTIDE SEQUENCE [LARGE SCALE GENOMIC DNA]</scope>
    <source>
        <strain evidence="2 3">ATCC 393</strain>
    </source>
</reference>
<dbReference type="InterPro" id="IPR052509">
    <property type="entry name" value="Metal_resp_DNA-bind_regulator"/>
</dbReference>
<dbReference type="AlphaFoldDB" id="A0AAD1AQC8"/>
<name>A0AAD1AQC8_LACCA</name>
<dbReference type="EMBL" id="AP012544">
    <property type="protein sequence ID" value="BAN74890.1"/>
    <property type="molecule type" value="Genomic_DNA"/>
</dbReference>
<gene>
    <name evidence="2" type="ORF">LBCZ_1722</name>
</gene>
<evidence type="ECO:0000313" key="2">
    <source>
        <dbReference type="EMBL" id="BAN74890.1"/>
    </source>
</evidence>
<dbReference type="SUPFAM" id="SSF46785">
    <property type="entry name" value="Winged helix' DNA-binding domain"/>
    <property type="match status" value="1"/>
</dbReference>
<feature type="domain" description="Transcription regulator PadR N-terminal" evidence="1">
    <location>
        <begin position="21"/>
        <end position="91"/>
    </location>
</feature>
<protein>
    <submittedName>
        <fullName evidence="2">Transcriptional regulator</fullName>
    </submittedName>
</protein>
<dbReference type="InterPro" id="IPR036388">
    <property type="entry name" value="WH-like_DNA-bd_sf"/>
</dbReference>
<dbReference type="Pfam" id="PF03551">
    <property type="entry name" value="PadR"/>
    <property type="match status" value="1"/>
</dbReference>
<dbReference type="PANTHER" id="PTHR33169">
    <property type="entry name" value="PADR-FAMILY TRANSCRIPTIONAL REGULATOR"/>
    <property type="match status" value="1"/>
</dbReference>
<dbReference type="PANTHER" id="PTHR33169:SF14">
    <property type="entry name" value="TRANSCRIPTIONAL REGULATOR RV3488"/>
    <property type="match status" value="1"/>
</dbReference>
<sequence length="116" mass="13252">MILMARDDNSQMLKGILQGCLLILLARKEQYGYAISESLNLFGFENVPKGTIYPLLMTMEKKGLLTSHMRPSPDGPSRKYYAITADGEKARQTFILQWHDLKSHVDQIIANQPRRD</sequence>
<proteinExistence type="predicted"/>